<dbReference type="PANTHER" id="PTHR30146:SF24">
    <property type="entry name" value="XYLOSE OPERON REGULATORY PROTEIN"/>
    <property type="match status" value="1"/>
</dbReference>
<dbReference type="InterPro" id="IPR028082">
    <property type="entry name" value="Peripla_BP_I"/>
</dbReference>
<protein>
    <submittedName>
        <fullName evidence="5">LacI family DNA-binding transcriptional regulator</fullName>
    </submittedName>
</protein>
<dbReference type="GO" id="GO:0003700">
    <property type="term" value="F:DNA-binding transcription factor activity"/>
    <property type="evidence" value="ECO:0007669"/>
    <property type="project" value="TreeGrafter"/>
</dbReference>
<evidence type="ECO:0000256" key="1">
    <source>
        <dbReference type="ARBA" id="ARBA00023015"/>
    </source>
</evidence>
<dbReference type="PANTHER" id="PTHR30146">
    <property type="entry name" value="LACI-RELATED TRANSCRIPTIONAL REPRESSOR"/>
    <property type="match status" value="1"/>
</dbReference>
<evidence type="ECO:0000259" key="4">
    <source>
        <dbReference type="PROSITE" id="PS50932"/>
    </source>
</evidence>
<keyword evidence="1" id="KW-0805">Transcription regulation</keyword>
<evidence type="ECO:0000256" key="3">
    <source>
        <dbReference type="ARBA" id="ARBA00023163"/>
    </source>
</evidence>
<dbReference type="CDD" id="cd06267">
    <property type="entry name" value="PBP1_LacI_sugar_binding-like"/>
    <property type="match status" value="1"/>
</dbReference>
<dbReference type="Pfam" id="PF00356">
    <property type="entry name" value="LacI"/>
    <property type="match status" value="1"/>
</dbReference>
<dbReference type="Gene3D" id="3.40.50.2300">
    <property type="match status" value="2"/>
</dbReference>
<dbReference type="Gene3D" id="1.10.260.40">
    <property type="entry name" value="lambda repressor-like DNA-binding domains"/>
    <property type="match status" value="1"/>
</dbReference>
<dbReference type="CDD" id="cd01392">
    <property type="entry name" value="HTH_LacI"/>
    <property type="match status" value="1"/>
</dbReference>
<dbReference type="GO" id="GO:0000976">
    <property type="term" value="F:transcription cis-regulatory region binding"/>
    <property type="evidence" value="ECO:0007669"/>
    <property type="project" value="TreeGrafter"/>
</dbReference>
<dbReference type="SUPFAM" id="SSF53822">
    <property type="entry name" value="Periplasmic binding protein-like I"/>
    <property type="match status" value="1"/>
</dbReference>
<gene>
    <name evidence="6" type="ORF">QN062_03540</name>
    <name evidence="5" type="ORF">QN217_02905</name>
</gene>
<dbReference type="EMBL" id="CP129683">
    <property type="protein sequence ID" value="XDS51260.1"/>
    <property type="molecule type" value="Genomic_DNA"/>
</dbReference>
<organism evidence="5">
    <name type="scientific">Bifidobacterium fermentum</name>
    <dbReference type="NCBI Taxonomy" id="3059035"/>
    <lineage>
        <taxon>Bacteria</taxon>
        <taxon>Bacillati</taxon>
        <taxon>Actinomycetota</taxon>
        <taxon>Actinomycetes</taxon>
        <taxon>Bifidobacteriales</taxon>
        <taxon>Bifidobacteriaceae</taxon>
        <taxon>Bifidobacterium</taxon>
    </lineage>
</organism>
<dbReference type="SMART" id="SM00354">
    <property type="entry name" value="HTH_LACI"/>
    <property type="match status" value="1"/>
</dbReference>
<feature type="domain" description="HTH lacI-type" evidence="4">
    <location>
        <begin position="18"/>
        <end position="72"/>
    </location>
</feature>
<reference evidence="5" key="1">
    <citation type="submission" date="2023-07" db="EMBL/GenBank/DDBJ databases">
        <title>Bifidobacterium aquikefiriaerophilum sp. nov. and Bifidobacterium eccum sp. nov., isolated from water kefir.</title>
        <authorList>
            <person name="Breselge S."/>
            <person name="Bellassi P."/>
            <person name="Barcenilla C."/>
            <person name="Alvarez-Ordonez A."/>
            <person name="Morelli L."/>
            <person name="Cotter P.D."/>
        </authorList>
    </citation>
    <scope>NUCLEOTIDE SEQUENCE</scope>
    <source>
        <strain evidence="6">WK012_4_13</strain>
        <strain evidence="5">WK048_4_13</strain>
    </source>
</reference>
<evidence type="ECO:0000313" key="6">
    <source>
        <dbReference type="EMBL" id="XDS51260.1"/>
    </source>
</evidence>
<accession>A0AB39UEC9</accession>
<dbReference type="Pfam" id="PF13377">
    <property type="entry name" value="Peripla_BP_3"/>
    <property type="match status" value="1"/>
</dbReference>
<dbReference type="KEGG" id="bfk:QN062_03540"/>
<evidence type="ECO:0000256" key="2">
    <source>
        <dbReference type="ARBA" id="ARBA00023125"/>
    </source>
</evidence>
<sequence length="388" mass="43223">MIQFISSLLGAMVSSKKPTVYDVAREAGVSIASVSRSLRKPDSVRPATRELIDQAIERLGYVPSGSAQSLAARRTGVIGLFMSNLDELDDLSDFTLSSVDEANVEFDPPRRDNHHNDSLYFDQVLRGCELETWRRGLSLMVNLGLNRNEKGLTQLASDMAGKVDGLIVMARSVPDSTLEFLRRRVPVVMVADAPSDNESGYDLVRVSNRKGMRTLVQHLIDRHHIDDFAYIAGPDDSPDNHKRYVGFCEGLRSRNMNPETVPIYRAEFSWTIARTITQDMISRHKIPRALVCANDQMALGVCRALMDNDIRIPQDVIVTGFDGIKESETNEPRITTVRQPMRNLGRAAVSTMVQRLENPDAEPFSTELPVTLLLRESSEGRIPARGGD</sequence>
<keyword evidence="3" id="KW-0804">Transcription</keyword>
<dbReference type="EMBL" id="CP129675">
    <property type="protein sequence ID" value="XDS47105.1"/>
    <property type="molecule type" value="Genomic_DNA"/>
</dbReference>
<keyword evidence="2 5" id="KW-0238">DNA-binding</keyword>
<proteinExistence type="predicted"/>
<dbReference type="InterPro" id="IPR046335">
    <property type="entry name" value="LacI/GalR-like_sensor"/>
</dbReference>
<dbReference type="PROSITE" id="PS50932">
    <property type="entry name" value="HTH_LACI_2"/>
    <property type="match status" value="1"/>
</dbReference>
<dbReference type="InterPro" id="IPR010982">
    <property type="entry name" value="Lambda_DNA-bd_dom_sf"/>
</dbReference>
<evidence type="ECO:0000313" key="5">
    <source>
        <dbReference type="EMBL" id="XDS47105.1"/>
    </source>
</evidence>
<dbReference type="RefSeq" id="WP_369342222.1">
    <property type="nucleotide sequence ID" value="NZ_CP129675.1"/>
</dbReference>
<dbReference type="AlphaFoldDB" id="A0AB39UEC9"/>
<name>A0AB39UEC9_9BIFI</name>
<dbReference type="InterPro" id="IPR000843">
    <property type="entry name" value="HTH_LacI"/>
</dbReference>
<dbReference type="SUPFAM" id="SSF47413">
    <property type="entry name" value="lambda repressor-like DNA-binding domains"/>
    <property type="match status" value="1"/>
</dbReference>